<gene>
    <name evidence="1" type="ORF">TELCIR_02085</name>
</gene>
<dbReference type="Proteomes" id="UP000230423">
    <property type="component" value="Unassembled WGS sequence"/>
</dbReference>
<reference evidence="1 2" key="1">
    <citation type="submission" date="2015-09" db="EMBL/GenBank/DDBJ databases">
        <title>Draft genome of the parasitic nematode Teladorsagia circumcincta isolate WARC Sus (inbred).</title>
        <authorList>
            <person name="Mitreva M."/>
        </authorList>
    </citation>
    <scope>NUCLEOTIDE SEQUENCE [LARGE SCALE GENOMIC DNA]</scope>
    <source>
        <strain evidence="1 2">S</strain>
    </source>
</reference>
<keyword evidence="2" id="KW-1185">Reference proteome</keyword>
<organism evidence="1 2">
    <name type="scientific">Teladorsagia circumcincta</name>
    <name type="common">Brown stomach worm</name>
    <name type="synonym">Ostertagia circumcincta</name>
    <dbReference type="NCBI Taxonomy" id="45464"/>
    <lineage>
        <taxon>Eukaryota</taxon>
        <taxon>Metazoa</taxon>
        <taxon>Ecdysozoa</taxon>
        <taxon>Nematoda</taxon>
        <taxon>Chromadorea</taxon>
        <taxon>Rhabditida</taxon>
        <taxon>Rhabditina</taxon>
        <taxon>Rhabditomorpha</taxon>
        <taxon>Strongyloidea</taxon>
        <taxon>Trichostrongylidae</taxon>
        <taxon>Teladorsagia</taxon>
    </lineage>
</organism>
<evidence type="ECO:0000313" key="2">
    <source>
        <dbReference type="Proteomes" id="UP000230423"/>
    </source>
</evidence>
<dbReference type="OrthoDB" id="10258882at2759"/>
<dbReference type="EMBL" id="KZ345101">
    <property type="protein sequence ID" value="PIO75849.1"/>
    <property type="molecule type" value="Genomic_DNA"/>
</dbReference>
<dbReference type="AlphaFoldDB" id="A0A2G9V016"/>
<proteinExistence type="predicted"/>
<name>A0A2G9V016_TELCI</name>
<protein>
    <submittedName>
        <fullName evidence="1">Uncharacterized protein</fullName>
    </submittedName>
</protein>
<sequence>MLLARYPAQREQSIGDILDKVVNVYHDYDAAELICAHYSPTQPDICLNLLKFLEDRGSEFAATTGTESRICSLLKCMGDAVDPLKVMNVLPELTAIGETSQVI</sequence>
<evidence type="ECO:0000313" key="1">
    <source>
        <dbReference type="EMBL" id="PIO75849.1"/>
    </source>
</evidence>
<accession>A0A2G9V016</accession>